<keyword evidence="1" id="KW-0436">Ligase</keyword>
<evidence type="ECO:0000313" key="6">
    <source>
        <dbReference type="Proteomes" id="UP000278627"/>
    </source>
</evidence>
<evidence type="ECO:0000313" key="7">
    <source>
        <dbReference type="WBParaSite" id="BPAG_0000754201-mRNA-1"/>
    </source>
</evidence>
<evidence type="ECO:0000313" key="5">
    <source>
        <dbReference type="EMBL" id="VDN88692.1"/>
    </source>
</evidence>
<sequence>LDIHAGGFDLKFPHHDNEIAQLRSCSNLDYGHYDNSNVYHHIFQVEAYYDIENWVNYFLHCGSLRIAGLKMSKSLKNFITIREALKHYSARQLRILFLMHNWNDVLDYSAASMERALQFEKISNEFFLLVKDYLRKYYKPNNSESYQKYNDEELLLVNNFCKIKTEINVALCDSIDTRTVVEKLRELIAIGNAYFIEMVNILLVAHLGKFLCISSSFVLSLSEVSSIIKY</sequence>
<organism evidence="7">
    <name type="scientific">Brugia pahangi</name>
    <name type="common">Filarial nematode worm</name>
    <dbReference type="NCBI Taxonomy" id="6280"/>
    <lineage>
        <taxon>Eukaryota</taxon>
        <taxon>Metazoa</taxon>
        <taxon>Ecdysozoa</taxon>
        <taxon>Nematoda</taxon>
        <taxon>Chromadorea</taxon>
        <taxon>Rhabditida</taxon>
        <taxon>Spirurina</taxon>
        <taxon>Spiruromorpha</taxon>
        <taxon>Filarioidea</taxon>
        <taxon>Onchocercidae</taxon>
        <taxon>Brugia</taxon>
    </lineage>
</organism>
<keyword evidence="3" id="KW-0067">ATP-binding</keyword>
<dbReference type="AlphaFoldDB" id="A0A0N4TH54"/>
<dbReference type="SUPFAM" id="SSF52374">
    <property type="entry name" value="Nucleotidylyl transferase"/>
    <property type="match status" value="1"/>
</dbReference>
<dbReference type="GO" id="GO:0006423">
    <property type="term" value="P:cysteinyl-tRNA aminoacylation"/>
    <property type="evidence" value="ECO:0007669"/>
    <property type="project" value="TreeGrafter"/>
</dbReference>
<dbReference type="InterPro" id="IPR014729">
    <property type="entry name" value="Rossmann-like_a/b/a_fold"/>
</dbReference>
<accession>A0A0N4TH54</accession>
<dbReference type="GO" id="GO:0004817">
    <property type="term" value="F:cysteine-tRNA ligase activity"/>
    <property type="evidence" value="ECO:0007669"/>
    <property type="project" value="TreeGrafter"/>
</dbReference>
<dbReference type="PANTHER" id="PTHR10890:SF3">
    <property type="entry name" value="CYSTEINE--TRNA LIGASE, CYTOPLASMIC"/>
    <property type="match status" value="1"/>
</dbReference>
<name>A0A0N4TH54_BRUPA</name>
<dbReference type="STRING" id="6280.A0A0N4TH54"/>
<dbReference type="GO" id="GO:0005737">
    <property type="term" value="C:cytoplasm"/>
    <property type="evidence" value="ECO:0007669"/>
    <property type="project" value="TreeGrafter"/>
</dbReference>
<keyword evidence="2" id="KW-0547">Nucleotide-binding</keyword>
<dbReference type="InterPro" id="IPR032678">
    <property type="entry name" value="tRNA-synt_1_cat_dom"/>
</dbReference>
<dbReference type="Proteomes" id="UP000278627">
    <property type="component" value="Unassembled WGS sequence"/>
</dbReference>
<protein>
    <submittedName>
        <fullName evidence="7">tRNA-synt_1e domain-containing protein</fullName>
    </submittedName>
</protein>
<proteinExistence type="predicted"/>
<dbReference type="Gene3D" id="3.40.50.620">
    <property type="entry name" value="HUPs"/>
    <property type="match status" value="1"/>
</dbReference>
<reference evidence="5 6" key="2">
    <citation type="submission" date="2018-11" db="EMBL/GenBank/DDBJ databases">
        <authorList>
            <consortium name="Pathogen Informatics"/>
        </authorList>
    </citation>
    <scope>NUCLEOTIDE SEQUENCE [LARGE SCALE GENOMIC DNA]</scope>
</reference>
<evidence type="ECO:0000259" key="4">
    <source>
        <dbReference type="Pfam" id="PF01406"/>
    </source>
</evidence>
<evidence type="ECO:0000256" key="2">
    <source>
        <dbReference type="ARBA" id="ARBA00022741"/>
    </source>
</evidence>
<reference evidence="7" key="1">
    <citation type="submission" date="2017-02" db="UniProtKB">
        <authorList>
            <consortium name="WormBaseParasite"/>
        </authorList>
    </citation>
    <scope>IDENTIFICATION</scope>
</reference>
<dbReference type="GO" id="GO:0005524">
    <property type="term" value="F:ATP binding"/>
    <property type="evidence" value="ECO:0007669"/>
    <property type="project" value="UniProtKB-KW"/>
</dbReference>
<feature type="domain" description="tRNA synthetases class I catalytic" evidence="4">
    <location>
        <begin position="28"/>
        <end position="116"/>
    </location>
</feature>
<dbReference type="PANTHER" id="PTHR10890">
    <property type="entry name" value="CYSTEINYL-TRNA SYNTHETASE"/>
    <property type="match status" value="1"/>
</dbReference>
<dbReference type="WBParaSite" id="BPAG_0000754201-mRNA-1">
    <property type="protein sequence ID" value="BPAG_0000754201-mRNA-1"/>
    <property type="gene ID" value="BPAG_0000754201"/>
</dbReference>
<gene>
    <name evidence="5" type="ORF">BPAG_LOCUS7506</name>
</gene>
<evidence type="ECO:0000256" key="1">
    <source>
        <dbReference type="ARBA" id="ARBA00022598"/>
    </source>
</evidence>
<dbReference type="EMBL" id="UZAD01008603">
    <property type="protein sequence ID" value="VDN88692.1"/>
    <property type="molecule type" value="Genomic_DNA"/>
</dbReference>
<keyword evidence="6" id="KW-1185">Reference proteome</keyword>
<dbReference type="InterPro" id="IPR024909">
    <property type="entry name" value="Cys-tRNA/MSH_ligase"/>
</dbReference>
<evidence type="ECO:0000256" key="3">
    <source>
        <dbReference type="ARBA" id="ARBA00022840"/>
    </source>
</evidence>
<dbReference type="Pfam" id="PF01406">
    <property type="entry name" value="tRNA-synt_1e"/>
    <property type="match status" value="1"/>
</dbReference>